<dbReference type="SFLD" id="SFLDG01141">
    <property type="entry name" value="C2.B.1:_Sucrose_Phosphatase_Li"/>
    <property type="match status" value="1"/>
</dbReference>
<feature type="domain" description="Sucrose phosphatase-like" evidence="2">
    <location>
        <begin position="85"/>
        <end position="347"/>
    </location>
</feature>
<organism evidence="3 4">
    <name type="scientific">Blepharisma stoltei</name>
    <dbReference type="NCBI Taxonomy" id="1481888"/>
    <lineage>
        <taxon>Eukaryota</taxon>
        <taxon>Sar</taxon>
        <taxon>Alveolata</taxon>
        <taxon>Ciliophora</taxon>
        <taxon>Postciliodesmatophora</taxon>
        <taxon>Heterotrichea</taxon>
        <taxon>Heterotrichida</taxon>
        <taxon>Blepharismidae</taxon>
        <taxon>Blepharisma</taxon>
    </lineage>
</organism>
<dbReference type="SFLD" id="SFLDG01140">
    <property type="entry name" value="C2.B:_Phosphomannomutase_and_P"/>
    <property type="match status" value="1"/>
</dbReference>
<name>A0AAU9K1H7_9CILI</name>
<evidence type="ECO:0000313" key="3">
    <source>
        <dbReference type="EMBL" id="CAG9327031.1"/>
    </source>
</evidence>
<keyword evidence="1" id="KW-0378">Hydrolase</keyword>
<dbReference type="GO" id="GO:0016787">
    <property type="term" value="F:hydrolase activity"/>
    <property type="evidence" value="ECO:0007669"/>
    <property type="project" value="UniProtKB-KW"/>
</dbReference>
<dbReference type="InterPro" id="IPR036412">
    <property type="entry name" value="HAD-like_sf"/>
</dbReference>
<dbReference type="PANTHER" id="PTHR46521:SF4">
    <property type="entry name" value="SUCROSE-PHOSPHATASE 2-RELATED"/>
    <property type="match status" value="1"/>
</dbReference>
<reference evidence="3" key="1">
    <citation type="submission" date="2021-09" db="EMBL/GenBank/DDBJ databases">
        <authorList>
            <consortium name="AG Swart"/>
            <person name="Singh M."/>
            <person name="Singh A."/>
            <person name="Seah K."/>
            <person name="Emmerich C."/>
        </authorList>
    </citation>
    <scope>NUCLEOTIDE SEQUENCE</scope>
    <source>
        <strain evidence="3">ATCC30299</strain>
    </source>
</reference>
<dbReference type="InterPro" id="IPR006380">
    <property type="entry name" value="SPP-like_dom"/>
</dbReference>
<dbReference type="PANTHER" id="PTHR46521">
    <property type="entry name" value="SUCROSE-PHOSPHATASE 2-RELATED"/>
    <property type="match status" value="1"/>
</dbReference>
<dbReference type="Gene3D" id="3.90.1070.10">
    <property type="match status" value="1"/>
</dbReference>
<evidence type="ECO:0000259" key="2">
    <source>
        <dbReference type="Pfam" id="PF05116"/>
    </source>
</evidence>
<dbReference type="InterPro" id="IPR023214">
    <property type="entry name" value="HAD_sf"/>
</dbReference>
<dbReference type="Pfam" id="PF05116">
    <property type="entry name" value="S6PP"/>
    <property type="match status" value="1"/>
</dbReference>
<comment type="caution">
    <text evidence="3">The sequence shown here is derived from an EMBL/GenBank/DDBJ whole genome shotgun (WGS) entry which is preliminary data.</text>
</comment>
<gene>
    <name evidence="3" type="ORF">BSTOLATCC_MIC42289</name>
</gene>
<dbReference type="InterPro" id="IPR051518">
    <property type="entry name" value="Sucrose_Phosphatase"/>
</dbReference>
<dbReference type="AlphaFoldDB" id="A0AAU9K1H7"/>
<proteinExistence type="predicted"/>
<protein>
    <recommendedName>
        <fullName evidence="2">Sucrose phosphatase-like domain-containing protein</fullName>
    </recommendedName>
</protein>
<dbReference type="EMBL" id="CAJZBQ010000041">
    <property type="protein sequence ID" value="CAG9327031.1"/>
    <property type="molecule type" value="Genomic_DNA"/>
</dbReference>
<keyword evidence="4" id="KW-1185">Reference proteome</keyword>
<sequence length="357" mass="41372">MVLIHYRTSKARAFLRFKDNEETILLQMSDDPERRNWKFVSSNFLGCFKIIDEENQETLSFEIDHDGEFAIYDEKLIEIETNNQKIMLLSDLDNTLVGYNEVARSALIRFNEYWIRKHLFSGSKLVYNTGRDFCRYISLLNDGFELLEPDLLITGAGVEAYTIDKLSGEYILHENISDLYDLEHWDSSTVQQIIAKDFPWLYTPAENNVHKLKIWMKANMQDFLLHSSALKLYFKNHENLMRYGKIIKAKIIIAGDNLEWKNFHITAQNGGKNTGVAFAKAFFNFEEKYMIAAGDSGNDIDMFKGEIWGIIVGNYEEELGAWLNKKPRINKIISNYSFADGIIDGIQKITKNMSNSQ</sequence>
<dbReference type="Proteomes" id="UP001162131">
    <property type="component" value="Unassembled WGS sequence"/>
</dbReference>
<evidence type="ECO:0000313" key="4">
    <source>
        <dbReference type="Proteomes" id="UP001162131"/>
    </source>
</evidence>
<dbReference type="Gene3D" id="3.40.50.1000">
    <property type="entry name" value="HAD superfamily/HAD-like"/>
    <property type="match status" value="1"/>
</dbReference>
<accession>A0AAU9K1H7</accession>
<dbReference type="SFLD" id="SFLDS00003">
    <property type="entry name" value="Haloacid_Dehalogenase"/>
    <property type="match status" value="1"/>
</dbReference>
<evidence type="ECO:0000256" key="1">
    <source>
        <dbReference type="ARBA" id="ARBA00022801"/>
    </source>
</evidence>
<dbReference type="SUPFAM" id="SSF56784">
    <property type="entry name" value="HAD-like"/>
    <property type="match status" value="1"/>
</dbReference>